<evidence type="ECO:0000259" key="13">
    <source>
        <dbReference type="PROSITE" id="PS51843"/>
    </source>
</evidence>
<feature type="domain" description="Nuclear receptor" evidence="12">
    <location>
        <begin position="26"/>
        <end position="76"/>
    </location>
</feature>
<dbReference type="PROSITE" id="PS51843">
    <property type="entry name" value="NR_LBD"/>
    <property type="match status" value="1"/>
</dbReference>
<dbReference type="CDD" id="cd06960">
    <property type="entry name" value="NR_DBD_HNF4A"/>
    <property type="match status" value="1"/>
</dbReference>
<dbReference type="Gene3D" id="3.30.50.10">
    <property type="entry name" value="Erythroid Transcription Factor GATA-1, subunit A"/>
    <property type="match status" value="2"/>
</dbReference>
<dbReference type="SUPFAM" id="SSF48508">
    <property type="entry name" value="Nuclear receptor ligand-binding domain"/>
    <property type="match status" value="1"/>
</dbReference>
<organism evidence="16">
    <name type="scientific">Angiostrongylus costaricensis</name>
    <name type="common">Nematode worm</name>
    <dbReference type="NCBI Taxonomy" id="334426"/>
    <lineage>
        <taxon>Eukaryota</taxon>
        <taxon>Metazoa</taxon>
        <taxon>Ecdysozoa</taxon>
        <taxon>Nematoda</taxon>
        <taxon>Chromadorea</taxon>
        <taxon>Rhabditida</taxon>
        <taxon>Rhabditina</taxon>
        <taxon>Rhabditomorpha</taxon>
        <taxon>Strongyloidea</taxon>
        <taxon>Metastrongylidae</taxon>
        <taxon>Angiostrongylus</taxon>
    </lineage>
</organism>
<evidence type="ECO:0000256" key="8">
    <source>
        <dbReference type="ARBA" id="ARBA00023163"/>
    </source>
</evidence>
<keyword evidence="15" id="KW-1185">Reference proteome</keyword>
<evidence type="ECO:0000256" key="9">
    <source>
        <dbReference type="ARBA" id="ARBA00023170"/>
    </source>
</evidence>
<dbReference type="Pfam" id="PF00105">
    <property type="entry name" value="zf-C4"/>
    <property type="match status" value="1"/>
</dbReference>
<dbReference type="InterPro" id="IPR013088">
    <property type="entry name" value="Znf_NHR/GATA"/>
</dbReference>
<dbReference type="OMA" id="YGAIACN"/>
<reference evidence="14 15" key="2">
    <citation type="submission" date="2018-11" db="EMBL/GenBank/DDBJ databases">
        <authorList>
            <consortium name="Pathogen Informatics"/>
        </authorList>
    </citation>
    <scope>NUCLEOTIDE SEQUENCE [LARGE SCALE GENOMIC DNA]</scope>
    <source>
        <strain evidence="14 15">Costa Rica</strain>
    </source>
</reference>
<evidence type="ECO:0000313" key="15">
    <source>
        <dbReference type="Proteomes" id="UP000267027"/>
    </source>
</evidence>
<dbReference type="InterPro" id="IPR035500">
    <property type="entry name" value="NHR-like_dom_sf"/>
</dbReference>
<comment type="similarity">
    <text evidence="2">Belongs to the nuclear hormone receptor family.</text>
</comment>
<evidence type="ECO:0000313" key="16">
    <source>
        <dbReference type="WBParaSite" id="ACOC_0000721501-mRNA-1"/>
    </source>
</evidence>
<keyword evidence="7" id="KW-0238">DNA-binding</keyword>
<keyword evidence="5" id="KW-0862">Zinc</keyword>
<dbReference type="InterPro" id="IPR049636">
    <property type="entry name" value="HNF4-like_DBD"/>
</dbReference>
<dbReference type="Gene3D" id="1.10.565.10">
    <property type="entry name" value="Retinoid X Receptor"/>
    <property type="match status" value="1"/>
</dbReference>
<dbReference type="EMBL" id="UYYA01004016">
    <property type="protein sequence ID" value="VDM58801.1"/>
    <property type="molecule type" value="Genomic_DNA"/>
</dbReference>
<evidence type="ECO:0000256" key="11">
    <source>
        <dbReference type="SAM" id="MobiDB-lite"/>
    </source>
</evidence>
<dbReference type="SMART" id="SM00430">
    <property type="entry name" value="HOLI"/>
    <property type="match status" value="1"/>
</dbReference>
<sequence>MICKADGDIETTDSPALSTSVGEKESLACIVCGDVATGRHYGAIACNGCKDNRAVCRSCRYTRCIRAGMRVEQVQNERDVIGKRVRPSSSSMTAKSPHARRHQSADEGSSMRSTPEITGSPEDAWDCPDTLIDALLRSEKTISNLRDSVIKQTGNAEYTVEPEEPQSSSFGTRTATVNDILKSLHSQLLLVKEWAKTLAPFLSLSAADQTALLKNFAPQHVVLSVSYRSKEGSDFLRLINNSLIPRPSKNEQPRRLRCHYFVIYYSGFYLRDCERVMDQMVAPMRFLAIDDAEFVTLKACVLFNPVAKGLSPLAVTTVLNTRRRIFTALEYYLRTHKHDEKTRLGDLTLFLLSPLSSLANSFCEDILLSKLSGLAHVDVLIEELMLAGIEEQSKSTAGKGL</sequence>
<dbReference type="Pfam" id="PF00104">
    <property type="entry name" value="Hormone_recep"/>
    <property type="match status" value="1"/>
</dbReference>
<gene>
    <name evidence="14" type="ORF">ACOC_LOCUS7216</name>
</gene>
<keyword evidence="6" id="KW-0805">Transcription regulation</keyword>
<dbReference type="SUPFAM" id="SSF57716">
    <property type="entry name" value="Glucocorticoid receptor-like (DNA-binding domain)"/>
    <property type="match status" value="1"/>
</dbReference>
<evidence type="ECO:0000313" key="14">
    <source>
        <dbReference type="EMBL" id="VDM58801.1"/>
    </source>
</evidence>
<feature type="domain" description="NR LBD" evidence="13">
    <location>
        <begin position="145"/>
        <end position="388"/>
    </location>
</feature>
<dbReference type="AlphaFoldDB" id="A0A158PI60"/>
<dbReference type="InterPro" id="IPR001723">
    <property type="entry name" value="Nuclear_hrmn_rcpt"/>
</dbReference>
<evidence type="ECO:0000256" key="4">
    <source>
        <dbReference type="ARBA" id="ARBA00022771"/>
    </source>
</evidence>
<dbReference type="GO" id="GO:0005634">
    <property type="term" value="C:nucleus"/>
    <property type="evidence" value="ECO:0007669"/>
    <property type="project" value="UniProtKB-SubCell"/>
</dbReference>
<dbReference type="PRINTS" id="PR00398">
    <property type="entry name" value="STRDHORMONER"/>
</dbReference>
<dbReference type="OrthoDB" id="5771769at2759"/>
<keyword evidence="4" id="KW-0863">Zinc-finger</keyword>
<name>A0A158PI60_ANGCS</name>
<dbReference type="PROSITE" id="PS51030">
    <property type="entry name" value="NUCLEAR_REC_DBD_2"/>
    <property type="match status" value="1"/>
</dbReference>
<evidence type="ECO:0000256" key="6">
    <source>
        <dbReference type="ARBA" id="ARBA00023015"/>
    </source>
</evidence>
<dbReference type="PANTHER" id="PTHR24083">
    <property type="entry name" value="NUCLEAR HORMONE RECEPTOR"/>
    <property type="match status" value="1"/>
</dbReference>
<keyword evidence="10" id="KW-0539">Nucleus</keyword>
<evidence type="ECO:0000259" key="12">
    <source>
        <dbReference type="PROSITE" id="PS51030"/>
    </source>
</evidence>
<evidence type="ECO:0000256" key="3">
    <source>
        <dbReference type="ARBA" id="ARBA00022723"/>
    </source>
</evidence>
<dbReference type="SMART" id="SM00399">
    <property type="entry name" value="ZnF_C4"/>
    <property type="match status" value="1"/>
</dbReference>
<dbReference type="PRINTS" id="PR00047">
    <property type="entry name" value="STROIDFINGER"/>
</dbReference>
<dbReference type="Proteomes" id="UP000267027">
    <property type="component" value="Unassembled WGS sequence"/>
</dbReference>
<evidence type="ECO:0000256" key="1">
    <source>
        <dbReference type="ARBA" id="ARBA00004123"/>
    </source>
</evidence>
<dbReference type="InterPro" id="IPR000536">
    <property type="entry name" value="Nucl_hrmn_rcpt_lig-bd"/>
</dbReference>
<evidence type="ECO:0000256" key="7">
    <source>
        <dbReference type="ARBA" id="ARBA00023125"/>
    </source>
</evidence>
<feature type="region of interest" description="Disordered" evidence="11">
    <location>
        <begin position="83"/>
        <end position="125"/>
    </location>
</feature>
<accession>A0A158PI60</accession>
<evidence type="ECO:0000256" key="5">
    <source>
        <dbReference type="ARBA" id="ARBA00022833"/>
    </source>
</evidence>
<dbReference type="STRING" id="334426.A0A158PI60"/>
<keyword evidence="8" id="KW-0804">Transcription</keyword>
<dbReference type="GO" id="GO:0000978">
    <property type="term" value="F:RNA polymerase II cis-regulatory region sequence-specific DNA binding"/>
    <property type="evidence" value="ECO:0007669"/>
    <property type="project" value="InterPro"/>
</dbReference>
<keyword evidence="3" id="KW-0479">Metal-binding</keyword>
<reference evidence="16" key="1">
    <citation type="submission" date="2016-04" db="UniProtKB">
        <authorList>
            <consortium name="WormBaseParasite"/>
        </authorList>
    </citation>
    <scope>IDENTIFICATION</scope>
</reference>
<dbReference type="InterPro" id="IPR001628">
    <property type="entry name" value="Znf_hrmn_rcpt"/>
</dbReference>
<dbReference type="GO" id="GO:0008270">
    <property type="term" value="F:zinc ion binding"/>
    <property type="evidence" value="ECO:0007669"/>
    <property type="project" value="UniProtKB-KW"/>
</dbReference>
<dbReference type="WBParaSite" id="ACOC_0000721501-mRNA-1">
    <property type="protein sequence ID" value="ACOC_0000721501-mRNA-1"/>
    <property type="gene ID" value="ACOC_0000721501"/>
</dbReference>
<proteinExistence type="inferred from homology"/>
<keyword evidence="9" id="KW-0675">Receptor</keyword>
<protein>
    <submittedName>
        <fullName evidence="16">Nuclear receptor domain-containing protein</fullName>
    </submittedName>
</protein>
<comment type="subcellular location">
    <subcellularLocation>
        <location evidence="1">Nucleus</location>
    </subcellularLocation>
</comment>
<dbReference type="InterPro" id="IPR050274">
    <property type="entry name" value="Nuclear_hormone_rcpt_NR2"/>
</dbReference>
<evidence type="ECO:0000256" key="2">
    <source>
        <dbReference type="ARBA" id="ARBA00005993"/>
    </source>
</evidence>
<dbReference type="GO" id="GO:0003700">
    <property type="term" value="F:DNA-binding transcription factor activity"/>
    <property type="evidence" value="ECO:0007669"/>
    <property type="project" value="InterPro"/>
</dbReference>
<evidence type="ECO:0000256" key="10">
    <source>
        <dbReference type="ARBA" id="ARBA00023242"/>
    </source>
</evidence>
<feature type="compositionally biased region" description="Polar residues" evidence="11">
    <location>
        <begin position="106"/>
        <end position="117"/>
    </location>
</feature>